<proteinExistence type="inferred from homology"/>
<dbReference type="GO" id="GO:0045639">
    <property type="term" value="P:positive regulation of myeloid cell differentiation"/>
    <property type="evidence" value="ECO:0007669"/>
    <property type="project" value="InterPro"/>
</dbReference>
<dbReference type="GO" id="GO:0005125">
    <property type="term" value="F:cytokine activity"/>
    <property type="evidence" value="ECO:0007669"/>
    <property type="project" value="InterPro"/>
</dbReference>
<dbReference type="InterPro" id="IPR040117">
    <property type="entry name" value="GCSF/MGF"/>
</dbReference>
<accession>A0A9D3LL97</accession>
<dbReference type="PANTHER" id="PTHR10511">
    <property type="entry name" value="GRANULOCYTE COLONY-STIMULATING FACTOR"/>
    <property type="match status" value="1"/>
</dbReference>
<dbReference type="GO" id="GO:0005576">
    <property type="term" value="C:extracellular region"/>
    <property type="evidence" value="ECO:0007669"/>
    <property type="project" value="InterPro"/>
</dbReference>
<dbReference type="SUPFAM" id="SSF47266">
    <property type="entry name" value="4-helical cytokines"/>
    <property type="match status" value="1"/>
</dbReference>
<comment type="similarity">
    <text evidence="1">Belongs to the IL-6 superfamily.</text>
</comment>
<dbReference type="SMART" id="SM00126">
    <property type="entry name" value="IL6"/>
    <property type="match status" value="1"/>
</dbReference>
<dbReference type="InterPro" id="IPR009079">
    <property type="entry name" value="4_helix_cytokine-like_core"/>
</dbReference>
<organism evidence="2 3">
    <name type="scientific">Anguilla anguilla</name>
    <name type="common">European freshwater eel</name>
    <name type="synonym">Muraena anguilla</name>
    <dbReference type="NCBI Taxonomy" id="7936"/>
    <lineage>
        <taxon>Eukaryota</taxon>
        <taxon>Metazoa</taxon>
        <taxon>Chordata</taxon>
        <taxon>Craniata</taxon>
        <taxon>Vertebrata</taxon>
        <taxon>Euteleostomi</taxon>
        <taxon>Actinopterygii</taxon>
        <taxon>Neopterygii</taxon>
        <taxon>Teleostei</taxon>
        <taxon>Anguilliformes</taxon>
        <taxon>Anguillidae</taxon>
        <taxon>Anguilla</taxon>
    </lineage>
</organism>
<name>A0A9D3LL97_ANGAN</name>
<dbReference type="Proteomes" id="UP001044222">
    <property type="component" value="Chromosome 17"/>
</dbReference>
<comment type="caution">
    <text evidence="2">The sequence shown here is derived from an EMBL/GenBank/DDBJ whole genome shotgun (WGS) entry which is preliminary data.</text>
</comment>
<dbReference type="InterPro" id="IPR030474">
    <property type="entry name" value="IL-6/GCSF/MGF"/>
</dbReference>
<dbReference type="GO" id="GO:0006955">
    <property type="term" value="P:immune response"/>
    <property type="evidence" value="ECO:0007669"/>
    <property type="project" value="InterPro"/>
</dbReference>
<dbReference type="PANTHER" id="PTHR10511:SF2">
    <property type="entry name" value="GRANULOCYTE COLONY-STIMULATING FACTOR"/>
    <property type="match status" value="1"/>
</dbReference>
<dbReference type="EMBL" id="JAFIRN010000017">
    <property type="protein sequence ID" value="KAG5832371.1"/>
    <property type="molecule type" value="Genomic_DNA"/>
</dbReference>
<evidence type="ECO:0000313" key="3">
    <source>
        <dbReference type="Proteomes" id="UP001044222"/>
    </source>
</evidence>
<reference evidence="2" key="1">
    <citation type="submission" date="2021-01" db="EMBL/GenBank/DDBJ databases">
        <title>A chromosome-scale assembly of European eel, Anguilla anguilla.</title>
        <authorList>
            <person name="Henkel C."/>
            <person name="Jong-Raadsen S.A."/>
            <person name="Dufour S."/>
            <person name="Weltzien F.-A."/>
            <person name="Palstra A.P."/>
            <person name="Pelster B."/>
            <person name="Spaink H.P."/>
            <person name="Van Den Thillart G.E."/>
            <person name="Jansen H."/>
            <person name="Zahm M."/>
            <person name="Klopp C."/>
            <person name="Cedric C."/>
            <person name="Louis A."/>
            <person name="Berthelot C."/>
            <person name="Parey E."/>
            <person name="Roest Crollius H."/>
            <person name="Montfort J."/>
            <person name="Robinson-Rechavi M."/>
            <person name="Bucao C."/>
            <person name="Bouchez O."/>
            <person name="Gislard M."/>
            <person name="Lluch J."/>
            <person name="Milhes M."/>
            <person name="Lampietro C."/>
            <person name="Lopez Roques C."/>
            <person name="Donnadieu C."/>
            <person name="Braasch I."/>
            <person name="Desvignes T."/>
            <person name="Postlethwait J."/>
            <person name="Bobe J."/>
            <person name="Guiguen Y."/>
            <person name="Dirks R."/>
        </authorList>
    </citation>
    <scope>NUCLEOTIDE SEQUENCE</scope>
    <source>
        <strain evidence="2">Tag_6206</strain>
        <tissue evidence="2">Liver</tissue>
    </source>
</reference>
<evidence type="ECO:0000256" key="1">
    <source>
        <dbReference type="ARBA" id="ARBA00007432"/>
    </source>
</evidence>
<dbReference type="PRINTS" id="PR00433">
    <property type="entry name" value="IL6GCSFMGF"/>
</dbReference>
<keyword evidence="3" id="KW-1185">Reference proteome</keyword>
<sequence>MENSEFQKTVKNCSSLVYKVQCDIPEVKKSWALSLDSSAPNLEYIVSTLGIPPSPTLMALSADFDMELCLNRMYEGLQLYQDLLSAIRDRISNPEKVTDLLIDIRDLLTHVLKMQELAQLKQGVQYGGSGLSSRLTKEYEVQVAADVVLSQLLSFSQDVYRSLRNIGLAKSAARC</sequence>
<gene>
    <name evidence="2" type="ORF">ANANG_G00290480</name>
</gene>
<dbReference type="Gene3D" id="1.20.1250.10">
    <property type="match status" value="1"/>
</dbReference>
<evidence type="ECO:0000313" key="2">
    <source>
        <dbReference type="EMBL" id="KAG5832371.1"/>
    </source>
</evidence>
<protein>
    <submittedName>
        <fullName evidence="2">Uncharacterized protein</fullName>
    </submittedName>
</protein>
<dbReference type="AlphaFoldDB" id="A0A9D3LL97"/>